<name>A0ABN8LG40_9CNID</name>
<feature type="chain" id="PRO_5047438420" evidence="2">
    <location>
        <begin position="20"/>
        <end position="992"/>
    </location>
</feature>
<proteinExistence type="predicted"/>
<keyword evidence="1" id="KW-0175">Coiled coil</keyword>
<feature type="signal peptide" evidence="2">
    <location>
        <begin position="1"/>
        <end position="19"/>
    </location>
</feature>
<evidence type="ECO:0000256" key="2">
    <source>
        <dbReference type="SAM" id="SignalP"/>
    </source>
</evidence>
<gene>
    <name evidence="3" type="ORF">PEVE_00024617</name>
</gene>
<protein>
    <submittedName>
        <fullName evidence="3">Uncharacterized protein</fullName>
    </submittedName>
</protein>
<evidence type="ECO:0000313" key="3">
    <source>
        <dbReference type="EMBL" id="CAH3016051.1"/>
    </source>
</evidence>
<evidence type="ECO:0000313" key="4">
    <source>
        <dbReference type="Proteomes" id="UP001159427"/>
    </source>
</evidence>
<keyword evidence="2" id="KW-0732">Signal</keyword>
<accession>A0ABN8LG40</accession>
<keyword evidence="4" id="KW-1185">Reference proteome</keyword>
<dbReference type="EMBL" id="CALNXI010000033">
    <property type="protein sequence ID" value="CAH3016051.1"/>
    <property type="molecule type" value="Genomic_DNA"/>
</dbReference>
<comment type="caution">
    <text evidence="3">The sequence shown here is derived from an EMBL/GenBank/DDBJ whole genome shotgun (WGS) entry which is preliminary data.</text>
</comment>
<organism evidence="3 4">
    <name type="scientific">Porites evermanni</name>
    <dbReference type="NCBI Taxonomy" id="104178"/>
    <lineage>
        <taxon>Eukaryota</taxon>
        <taxon>Metazoa</taxon>
        <taxon>Cnidaria</taxon>
        <taxon>Anthozoa</taxon>
        <taxon>Hexacorallia</taxon>
        <taxon>Scleractinia</taxon>
        <taxon>Fungiina</taxon>
        <taxon>Poritidae</taxon>
        <taxon>Porites</taxon>
    </lineage>
</organism>
<sequence>MTMAMKAIILVLLWGFVQGQSSSCEVTHPDTCERLSSLESSFESFCRNFNSLRSNGVHRETVCALDNIRCQLVDQGILPNQYPLTVAQERCADPLKRFDPECAYALFFKITMSNPFFIRVREDTIRAVYVDIWLLHPLLRSRCGAVLNQESNDAKSRLAAGLSEVRRGENPYAKVLYGRDGQFLREGIEASCVNNPLADQIFCPALPQLVKLVNTLEMVKWEFERSFKWSAYRLHFLMLKHIYPEEFETVYPTTTEQVSELIVNNLEKIFEYINNGQIDDLTDEWIPLVPDLTTIKSGCETAWALPSNVKKSECMFWKAIVQLEAFRKSRLSPASGKVIKMLNTNIDYKSFLALTEMDRILQVVENQETALQELSQLVTSEVSKTVNERFNGLRTYFTKVETFNREKANADVEFINGRLNKYKSNIETLSTELGNQVGKLIDYAIAAVSLELAEDAAQCVLAAAVVMNPLEKLFGGSSAGDYIDRQAKLADTLTLVGEMIRRERVFNELVNDAKDIRRRLNNNAQFLEDVRIILDGIQKGTSADDFASIKQKFLDDYKAYDPQVEKPELSAMTGKWEEMIEGTCQVILECTTNLCAGPKAIVRGQGLCPKAKAKAQEMIATYEEIYDFQFELIESMATSMRAAVSLDAASSITGDYDALTSEAEVDANVVNDLKTLTIVSYISYKINIWRIVEDYCNILEYQRGGTRPSVCNGVNTEIASLASFVIPPCREVHDYREVPIASNGNLAFMSLGDLYAGKPVTFQIPDSQWLVDNRWINSGDQNAAIFVKQFVVFLPTVSPTEREVRVEAKVSGENQHSPPDGTRYVIVRVPEKKFIFDYREGHSAVCRRDSDKLTNPYGSSLPKICPLNEDQNSCQELLERTPLFPSVYSKWQVSISGYESVQVPEPASNFKLKVDTKLCFMERPSKDKGKKNKFKRKKKLILTKRKKTKYHGPTNCPDGHFWSGDSGVCAKCPKGSKSALHGYYCEKIPKKN</sequence>
<evidence type="ECO:0000256" key="1">
    <source>
        <dbReference type="SAM" id="Coils"/>
    </source>
</evidence>
<feature type="coiled-coil region" evidence="1">
    <location>
        <begin position="405"/>
        <end position="432"/>
    </location>
</feature>
<dbReference type="Proteomes" id="UP001159427">
    <property type="component" value="Unassembled WGS sequence"/>
</dbReference>
<reference evidence="3 4" key="1">
    <citation type="submission" date="2022-05" db="EMBL/GenBank/DDBJ databases">
        <authorList>
            <consortium name="Genoscope - CEA"/>
            <person name="William W."/>
        </authorList>
    </citation>
    <scope>NUCLEOTIDE SEQUENCE [LARGE SCALE GENOMIC DNA]</scope>
</reference>